<comment type="caution">
    <text evidence="1">The sequence shown here is derived from an EMBL/GenBank/DDBJ whole genome shotgun (WGS) entry which is preliminary data.</text>
</comment>
<evidence type="ECO:0000313" key="1">
    <source>
        <dbReference type="EMBL" id="MVM34234.1"/>
    </source>
</evidence>
<protein>
    <submittedName>
        <fullName evidence="1">Uncharacterized protein</fullName>
    </submittedName>
</protein>
<organism evidence="1 2">
    <name type="scientific">Spirosoma arboris</name>
    <dbReference type="NCBI Taxonomy" id="2682092"/>
    <lineage>
        <taxon>Bacteria</taxon>
        <taxon>Pseudomonadati</taxon>
        <taxon>Bacteroidota</taxon>
        <taxon>Cytophagia</taxon>
        <taxon>Cytophagales</taxon>
        <taxon>Cytophagaceae</taxon>
        <taxon>Spirosoma</taxon>
    </lineage>
</organism>
<keyword evidence="2" id="KW-1185">Reference proteome</keyword>
<dbReference type="EMBL" id="WPIN01000015">
    <property type="protein sequence ID" value="MVM34234.1"/>
    <property type="molecule type" value="Genomic_DNA"/>
</dbReference>
<proteinExistence type="predicted"/>
<evidence type="ECO:0000313" key="2">
    <source>
        <dbReference type="Proteomes" id="UP000436006"/>
    </source>
</evidence>
<sequence length="602" mass="66724">MARYEIRKKDGVTTYYPETGQEVFEGTPTTVAPTGTTPAYLASRVGKLYTPEAAKRTLNLVDIGGSKSLFFFSSDAREDEKKHAAWLSAGAGRISQWSSNESAGSRFSDLPDGKKFVYQTQSSLPGEGFWWWAMSVVDFEQGCINMINAWPAGVIWTANIETNNYWQRFYHGDDSGAGNIGHYPPWPEIKGVRIQMESQPGSMTVEELFANPGLQAQEVAVRRSNRFAIMLDVAGRGGADRCFGSTPYQGDPGDQTLTSNTRFLDEADINLNNVGGSNGTIVLNGRTYTNMNGSFWKKQTVNLDYFYYFGFLYDGVYVDASIFENSAHPYHTHTNYPDLYAHMSDGNIVAREIGHWLGVQKRLADVNGGNPIPSIRMTELHYEGNFSRVPNGFGLSGTFLDGGSPKVWITPVSMENMYKTYHFLEGEREKSGFHVFYAAGAPNQGIIYNKDSIAYLNHAWHTHSQLWAARRDMETILDKIANSTLTTDIDIKVGNTGDFQRLNGVSAWNQNKPCAATRHKTTSEGTAVLGLIGFGQDSDTTRTDVIQIPGLSGNMRIQCTYKGPQVFLFECLFPNGVTNQTIIAQSIIASEFKPGYGGRINQ</sequence>
<name>A0A7K1SKF0_9BACT</name>
<dbReference type="AlphaFoldDB" id="A0A7K1SKF0"/>
<dbReference type="RefSeq" id="WP_157589062.1">
    <property type="nucleotide sequence ID" value="NZ_WPIN01000015.1"/>
</dbReference>
<gene>
    <name evidence="1" type="ORF">GO755_29660</name>
</gene>
<reference evidence="1 2" key="1">
    <citation type="submission" date="2019-12" db="EMBL/GenBank/DDBJ databases">
        <title>Spirosoma sp. HMF4905 genome sequencing and assembly.</title>
        <authorList>
            <person name="Kang H."/>
            <person name="Cha I."/>
            <person name="Kim H."/>
            <person name="Joh K."/>
        </authorList>
    </citation>
    <scope>NUCLEOTIDE SEQUENCE [LARGE SCALE GENOMIC DNA]</scope>
    <source>
        <strain evidence="1 2">HMF4905</strain>
    </source>
</reference>
<dbReference type="Proteomes" id="UP000436006">
    <property type="component" value="Unassembled WGS sequence"/>
</dbReference>
<accession>A0A7K1SKF0</accession>